<dbReference type="RefSeq" id="WP_222505307.1">
    <property type="nucleotide sequence ID" value="NZ_JAHVJL010000014.1"/>
</dbReference>
<comment type="caution">
    <text evidence="2">The sequence shown here is derived from an EMBL/GenBank/DDBJ whole genome shotgun (WGS) entry which is preliminary data.</text>
</comment>
<dbReference type="EMBL" id="JAHVJA010000007">
    <property type="protein sequence ID" value="MBY6140933.1"/>
    <property type="molecule type" value="Genomic_DNA"/>
</dbReference>
<keyword evidence="1" id="KW-1133">Transmembrane helix</keyword>
<organism evidence="2 3">
    <name type="scientific">Leisingera daeponensis</name>
    <dbReference type="NCBI Taxonomy" id="405746"/>
    <lineage>
        <taxon>Bacteria</taxon>
        <taxon>Pseudomonadati</taxon>
        <taxon>Pseudomonadota</taxon>
        <taxon>Alphaproteobacteria</taxon>
        <taxon>Rhodobacterales</taxon>
        <taxon>Roseobacteraceae</taxon>
        <taxon>Leisingera</taxon>
    </lineage>
</organism>
<evidence type="ECO:0000256" key="1">
    <source>
        <dbReference type="SAM" id="Phobius"/>
    </source>
</evidence>
<keyword evidence="3" id="KW-1185">Reference proteome</keyword>
<reference evidence="2 3" key="1">
    <citation type="submission" date="2021-06" db="EMBL/GenBank/DDBJ databases">
        <title>50 bacteria genomes isolated from Dapeng, Shenzhen, China.</title>
        <authorList>
            <person name="Zheng W."/>
            <person name="Yu S."/>
            <person name="Huang Y."/>
        </authorList>
    </citation>
    <scope>NUCLEOTIDE SEQUENCE [LARGE SCALE GENOMIC DNA]</scope>
    <source>
        <strain evidence="2 3">DP1N14-2</strain>
    </source>
</reference>
<evidence type="ECO:0000313" key="3">
    <source>
        <dbReference type="Proteomes" id="UP000766629"/>
    </source>
</evidence>
<name>A0ABS7NIB5_9RHOB</name>
<dbReference type="Proteomes" id="UP000766629">
    <property type="component" value="Unassembled WGS sequence"/>
</dbReference>
<evidence type="ECO:0000313" key="2">
    <source>
        <dbReference type="EMBL" id="MBY6140933.1"/>
    </source>
</evidence>
<accession>A0ABS7NIB5</accession>
<keyword evidence="1" id="KW-0472">Membrane</keyword>
<protein>
    <submittedName>
        <fullName evidence="2">Uncharacterized protein</fullName>
    </submittedName>
</protein>
<feature type="transmembrane region" description="Helical" evidence="1">
    <location>
        <begin position="51"/>
        <end position="72"/>
    </location>
</feature>
<sequence length="114" mass="12735">MGEHRDTFQSRLKQINRKHSAMSEGYSAKMRPDGLLVIQPRRVQSRISARTVVFFAGAFLLFKGFLMAALGFDSYDERVRTLAEGSVLERAGAFIMQADPASVFIAQKIGPVLR</sequence>
<keyword evidence="1" id="KW-0812">Transmembrane</keyword>
<gene>
    <name evidence="2" type="ORF">KUV26_15950</name>
</gene>
<proteinExistence type="predicted"/>